<keyword evidence="3" id="KW-1185">Reference proteome</keyword>
<name>A0A8C4S6D4_ERPCA</name>
<dbReference type="Ensembl" id="ENSECRT00000013064.1">
    <property type="protein sequence ID" value="ENSECRP00000012843.1"/>
    <property type="gene ID" value="ENSECRG00000008577.1"/>
</dbReference>
<evidence type="ECO:0000256" key="1">
    <source>
        <dbReference type="SAM" id="MobiDB-lite"/>
    </source>
</evidence>
<sequence>MAAAKPPANPAKTCNFVAQDQIWKGHVHMEEEAARAWPTNWGFLTTSYQELVVNNSEMKKDKSQLELPEQIQTRPATPPEKYTQVAPSPPLPQTTQGFIGWRSTVPELQLERYGRVHKGQKSFLRDMKWPREAIS</sequence>
<dbReference type="PANTHER" id="PTHR31909">
    <property type="entry name" value="CHROMOSOME 20 ORF85 FAMILY MEMBER"/>
    <property type="match status" value="1"/>
</dbReference>
<protein>
    <submittedName>
        <fullName evidence="2">Ciliary microtubule inner protein 1</fullName>
    </submittedName>
</protein>
<dbReference type="AlphaFoldDB" id="A0A8C4S6D4"/>
<reference evidence="2" key="1">
    <citation type="submission" date="2021-06" db="EMBL/GenBank/DDBJ databases">
        <authorList>
            <consortium name="Wellcome Sanger Institute Data Sharing"/>
        </authorList>
    </citation>
    <scope>NUCLEOTIDE SEQUENCE [LARGE SCALE GENOMIC DNA]</scope>
</reference>
<organism evidence="2 3">
    <name type="scientific">Erpetoichthys calabaricus</name>
    <name type="common">Rope fish</name>
    <name type="synonym">Calamoichthys calabaricus</name>
    <dbReference type="NCBI Taxonomy" id="27687"/>
    <lineage>
        <taxon>Eukaryota</taxon>
        <taxon>Metazoa</taxon>
        <taxon>Chordata</taxon>
        <taxon>Craniata</taxon>
        <taxon>Vertebrata</taxon>
        <taxon>Euteleostomi</taxon>
        <taxon>Actinopterygii</taxon>
        <taxon>Polypteriformes</taxon>
        <taxon>Polypteridae</taxon>
        <taxon>Erpetoichthys</taxon>
    </lineage>
</organism>
<evidence type="ECO:0000313" key="3">
    <source>
        <dbReference type="Proteomes" id="UP000694620"/>
    </source>
</evidence>
<gene>
    <name evidence="2" type="primary">CIMIP1</name>
</gene>
<proteinExistence type="predicted"/>
<dbReference type="PANTHER" id="PTHR31909:SF3">
    <property type="entry name" value="SIMILAR TO PROTEIN C20ORF85 HOMOLOG"/>
    <property type="match status" value="1"/>
</dbReference>
<accession>A0A8C4S6D4</accession>
<reference evidence="2" key="2">
    <citation type="submission" date="2025-08" db="UniProtKB">
        <authorList>
            <consortium name="Ensembl"/>
        </authorList>
    </citation>
    <scope>IDENTIFICATION</scope>
</reference>
<dbReference type="Proteomes" id="UP000694620">
    <property type="component" value="Chromosome 10"/>
</dbReference>
<dbReference type="OrthoDB" id="10031946at2759"/>
<dbReference type="Pfam" id="PF14945">
    <property type="entry name" value="LLC1"/>
    <property type="match status" value="1"/>
</dbReference>
<evidence type="ECO:0000313" key="2">
    <source>
        <dbReference type="Ensembl" id="ENSECRP00000012843.1"/>
    </source>
</evidence>
<dbReference type="InterPro" id="IPR020339">
    <property type="entry name" value="C20orf85-like"/>
</dbReference>
<reference evidence="2" key="3">
    <citation type="submission" date="2025-09" db="UniProtKB">
        <authorList>
            <consortium name="Ensembl"/>
        </authorList>
    </citation>
    <scope>IDENTIFICATION</scope>
</reference>
<feature type="region of interest" description="Disordered" evidence="1">
    <location>
        <begin position="59"/>
        <end position="98"/>
    </location>
</feature>
<dbReference type="GeneTree" id="ENSGT00940000154459"/>